<feature type="transmembrane region" description="Helical" evidence="2">
    <location>
        <begin position="225"/>
        <end position="243"/>
    </location>
</feature>
<dbReference type="eggNOG" id="ENOG502QVAI">
    <property type="taxonomic scope" value="Eukaryota"/>
</dbReference>
<evidence type="ECO:0000256" key="1">
    <source>
        <dbReference type="SAM" id="MobiDB-lite"/>
    </source>
</evidence>
<evidence type="ECO:0000313" key="5">
    <source>
        <dbReference type="Proteomes" id="UP000008810"/>
    </source>
</evidence>
<protein>
    <submittedName>
        <fullName evidence="3 4">Uncharacterized protein</fullName>
    </submittedName>
</protein>
<dbReference type="Gramene" id="KQJ94280">
    <property type="protein sequence ID" value="KQJ94280"/>
    <property type="gene ID" value="BRADI_3g09650v3"/>
</dbReference>
<feature type="transmembrane region" description="Helical" evidence="2">
    <location>
        <begin position="152"/>
        <end position="172"/>
    </location>
</feature>
<dbReference type="EnsemblPlants" id="KQJ94280">
    <property type="protein sequence ID" value="KQJ94280"/>
    <property type="gene ID" value="BRADI_3g09650v3"/>
</dbReference>
<accession>I1HZB4</accession>
<dbReference type="RefSeq" id="XP_003571174.2">
    <property type="nucleotide sequence ID" value="XM_003571126.4"/>
</dbReference>
<reference evidence="3 4" key="1">
    <citation type="journal article" date="2010" name="Nature">
        <title>Genome sequencing and analysis of the model grass Brachypodium distachyon.</title>
        <authorList>
            <consortium name="International Brachypodium Initiative"/>
        </authorList>
    </citation>
    <scope>NUCLEOTIDE SEQUENCE [LARGE SCALE GENOMIC DNA]</scope>
    <source>
        <strain evidence="3">Bd21</strain>
        <strain evidence="4">cv. Bd21</strain>
    </source>
</reference>
<evidence type="ECO:0000256" key="2">
    <source>
        <dbReference type="SAM" id="Phobius"/>
    </source>
</evidence>
<dbReference type="PANTHER" id="PTHR34967">
    <property type="entry name" value="OS02G0257200 PROTEIN"/>
    <property type="match status" value="1"/>
</dbReference>
<dbReference type="PANTHER" id="PTHR34967:SF1">
    <property type="entry name" value="OS02G0257200 PROTEIN"/>
    <property type="match status" value="1"/>
</dbReference>
<feature type="region of interest" description="Disordered" evidence="1">
    <location>
        <begin position="320"/>
        <end position="370"/>
    </location>
</feature>
<dbReference type="Proteomes" id="UP000008810">
    <property type="component" value="Chromosome 3"/>
</dbReference>
<organism evidence="4">
    <name type="scientific">Brachypodium distachyon</name>
    <name type="common">Purple false brome</name>
    <name type="synonym">Trachynia distachya</name>
    <dbReference type="NCBI Taxonomy" id="15368"/>
    <lineage>
        <taxon>Eukaryota</taxon>
        <taxon>Viridiplantae</taxon>
        <taxon>Streptophyta</taxon>
        <taxon>Embryophyta</taxon>
        <taxon>Tracheophyta</taxon>
        <taxon>Spermatophyta</taxon>
        <taxon>Magnoliopsida</taxon>
        <taxon>Liliopsida</taxon>
        <taxon>Poales</taxon>
        <taxon>Poaceae</taxon>
        <taxon>BOP clade</taxon>
        <taxon>Pooideae</taxon>
        <taxon>Stipodae</taxon>
        <taxon>Brachypodieae</taxon>
        <taxon>Brachypodium</taxon>
    </lineage>
</organism>
<feature type="transmembrane region" description="Helical" evidence="2">
    <location>
        <begin position="263"/>
        <end position="283"/>
    </location>
</feature>
<dbReference type="GeneID" id="100837489"/>
<keyword evidence="2" id="KW-1133">Transmembrane helix</keyword>
<reference evidence="4" key="3">
    <citation type="submission" date="2018-08" db="UniProtKB">
        <authorList>
            <consortium name="EnsemblPlants"/>
        </authorList>
    </citation>
    <scope>IDENTIFICATION</scope>
    <source>
        <strain evidence="4">cv. Bd21</strain>
    </source>
</reference>
<feature type="transmembrane region" description="Helical" evidence="2">
    <location>
        <begin position="82"/>
        <end position="102"/>
    </location>
</feature>
<dbReference type="EMBL" id="CM000882">
    <property type="protein sequence ID" value="KQJ94280.1"/>
    <property type="molecule type" value="Genomic_DNA"/>
</dbReference>
<gene>
    <name evidence="4" type="primary">LOC100837489</name>
    <name evidence="3" type="ORF">BRADI_3g09650v3</name>
</gene>
<evidence type="ECO:0000313" key="3">
    <source>
        <dbReference type="EMBL" id="KQJ94280.1"/>
    </source>
</evidence>
<dbReference type="OrthoDB" id="1689175at2759"/>
<dbReference type="STRING" id="15368.I1HZB4"/>
<name>I1HZB4_BRADI</name>
<keyword evidence="2" id="KW-0472">Membrane</keyword>
<dbReference type="AlphaFoldDB" id="I1HZB4"/>
<evidence type="ECO:0000313" key="4">
    <source>
        <dbReference type="EnsemblPlants" id="KQJ94280"/>
    </source>
</evidence>
<dbReference type="HOGENOM" id="CLU_080848_0_0_1"/>
<proteinExistence type="predicted"/>
<keyword evidence="2" id="KW-0812">Transmembrane</keyword>
<feature type="transmembrane region" description="Helical" evidence="2">
    <location>
        <begin position="109"/>
        <end position="132"/>
    </location>
</feature>
<dbReference type="OMA" id="RECRLYG"/>
<keyword evidence="5" id="KW-1185">Reference proteome</keyword>
<sequence>MAPWLHPTHKHLPTIVTPEVQIAQRRSVRVYPPQETLLARGCCCRAMVKLATARECRAYSLGAGGGQTQQANRRWEHINAGVYVFAAFLLVCGFLAQLWPWALSRKSGLALAVVGLLGVLGVNAHDLLAHVAGVDYNLGLAGLDTQFALVELAAPAVQLAGAALTLVALVFFEIQMERGYQGSLEKHGLNLLIAGPALWCLGSIHNMCQIYERANGHVQILQKSVQIPLLLGSTLFLVGGVVNRHDVHSRSSPGSTDLLGRSWPWFCLSGSLLFLAGGLLNLLKVIKVQQMDGRGLEKLRGGAQERLSREREGKVPLILEEGRRRKQQQQQAAGNADDMWAPRHEPRAAAVPPPPEGSYKDALVSGGGGN</sequence>
<reference evidence="3" key="2">
    <citation type="submission" date="2017-06" db="EMBL/GenBank/DDBJ databases">
        <title>WGS assembly of Brachypodium distachyon.</title>
        <authorList>
            <consortium name="The International Brachypodium Initiative"/>
            <person name="Lucas S."/>
            <person name="Harmon-Smith M."/>
            <person name="Lail K."/>
            <person name="Tice H."/>
            <person name="Grimwood J."/>
            <person name="Bruce D."/>
            <person name="Barry K."/>
            <person name="Shu S."/>
            <person name="Lindquist E."/>
            <person name="Wang M."/>
            <person name="Pitluck S."/>
            <person name="Vogel J.P."/>
            <person name="Garvin D.F."/>
            <person name="Mockler T.C."/>
            <person name="Schmutz J."/>
            <person name="Rokhsar D."/>
            <person name="Bevan M.W."/>
        </authorList>
    </citation>
    <scope>NUCLEOTIDE SEQUENCE</scope>
    <source>
        <strain evidence="3">Bd21</strain>
    </source>
</reference>